<dbReference type="Proteomes" id="UP000095657">
    <property type="component" value="Unassembled WGS sequence"/>
</dbReference>
<evidence type="ECO:0000313" key="2">
    <source>
        <dbReference type="Proteomes" id="UP000095657"/>
    </source>
</evidence>
<dbReference type="AlphaFoldDB" id="A0A174IQR4"/>
<name>A0A174IQR4_9BACE</name>
<reference evidence="1 2" key="1">
    <citation type="submission" date="2015-09" db="EMBL/GenBank/DDBJ databases">
        <authorList>
            <consortium name="Pathogen Informatics"/>
        </authorList>
    </citation>
    <scope>NUCLEOTIDE SEQUENCE [LARGE SCALE GENOMIC DNA]</scope>
    <source>
        <strain evidence="1 2">2789STDY5834880</strain>
    </source>
</reference>
<dbReference type="EMBL" id="CZAI01000002">
    <property type="protein sequence ID" value="CUO87907.1"/>
    <property type="molecule type" value="Genomic_DNA"/>
</dbReference>
<proteinExistence type="predicted"/>
<evidence type="ECO:0000313" key="1">
    <source>
        <dbReference type="EMBL" id="CUO87907.1"/>
    </source>
</evidence>
<gene>
    <name evidence="1" type="ORF">ERS852494_00973</name>
</gene>
<protein>
    <submittedName>
        <fullName evidence="1">Uncharacterized protein</fullName>
    </submittedName>
</protein>
<accession>A0A174IQR4</accession>
<sequence>MGKTVIDGGCSKKMPFSINLDVHPDGNAFIRLVVGELVQGDGNASCCRSYGRVRAVLQHLHAGTGYINGSNRNVLASGIPGIIGSHKLELAGTRSCEERSEVKLERVIGQITGTRSVDTFRPHGQTAVTVNYLKRFNGILCFNATAASHGTDSRTSLDR</sequence>
<organism evidence="1 2">
    <name type="scientific">Bacteroides caccae</name>
    <dbReference type="NCBI Taxonomy" id="47678"/>
    <lineage>
        <taxon>Bacteria</taxon>
        <taxon>Pseudomonadati</taxon>
        <taxon>Bacteroidota</taxon>
        <taxon>Bacteroidia</taxon>
        <taxon>Bacteroidales</taxon>
        <taxon>Bacteroidaceae</taxon>
        <taxon>Bacteroides</taxon>
    </lineage>
</organism>